<evidence type="ECO:0000256" key="6">
    <source>
        <dbReference type="ARBA" id="ARBA00023136"/>
    </source>
</evidence>
<dbReference type="STRING" id="582667.SAMN05192568_1001425"/>
<organism evidence="9 10">
    <name type="scientific">Methylobacterium pseudosasicola</name>
    <dbReference type="NCBI Taxonomy" id="582667"/>
    <lineage>
        <taxon>Bacteria</taxon>
        <taxon>Pseudomonadati</taxon>
        <taxon>Pseudomonadota</taxon>
        <taxon>Alphaproteobacteria</taxon>
        <taxon>Hyphomicrobiales</taxon>
        <taxon>Methylobacteriaceae</taxon>
        <taxon>Methylobacterium</taxon>
    </lineage>
</organism>
<dbReference type="Proteomes" id="UP000199048">
    <property type="component" value="Unassembled WGS sequence"/>
</dbReference>
<feature type="chain" id="PRO_5011658957" evidence="8">
    <location>
        <begin position="25"/>
        <end position="438"/>
    </location>
</feature>
<reference evidence="10" key="1">
    <citation type="submission" date="2016-10" db="EMBL/GenBank/DDBJ databases">
        <authorList>
            <person name="Varghese N."/>
            <person name="Submissions S."/>
        </authorList>
    </citation>
    <scope>NUCLEOTIDE SEQUENCE [LARGE SCALE GENOMIC DNA]</scope>
    <source>
        <strain evidence="10">BL36</strain>
    </source>
</reference>
<sequence>MGGTMRAMVLAASVAAFGAGEARAGAFGIREQSTQAQGLSFAGAAAGSGGVSSIFWNPATITMNPGFVAEQNLTYIGLSSEIRPVVPGTNPGFAALGGSGDIGQGAVVPAGATSYQLNDRLWLGLSTGAPFGLVTKPNQVWAGEVYGRSSRIFTLAFNPVIGFKVNEWLSLAAGPNIEYFRLTLRQALPIPGLSPTLYPSSFLKGESWGVGFTAGATLTPRDGTVIGIGYRSSVHHDIDGSIGVPLVALAPLAGQVHAKLNTPDKLSVGLVQAISPVARVDLGFEWDQWSRLGTVGIVSNRLGLPVSNLPLNYKDGYTYSIGAEYDAAPNLTLRTGFAYESSPIDFRNRSVRLPDGDRYIASVGASYRWNERLTLNLAYSHFFLDRSRILAGIGRDYNVSNIAFAGVVDSSADIVSVGFRYVFGAPPPAAPAPLVRKY</sequence>
<dbReference type="PANTHER" id="PTHR35093">
    <property type="entry name" value="OUTER MEMBRANE PROTEIN NMB0088-RELATED"/>
    <property type="match status" value="1"/>
</dbReference>
<evidence type="ECO:0000256" key="5">
    <source>
        <dbReference type="ARBA" id="ARBA00022729"/>
    </source>
</evidence>
<keyword evidence="6" id="KW-0472">Membrane</keyword>
<dbReference type="GO" id="GO:0015483">
    <property type="term" value="F:long-chain fatty acid transporting porin activity"/>
    <property type="evidence" value="ECO:0007669"/>
    <property type="project" value="TreeGrafter"/>
</dbReference>
<dbReference type="Gene3D" id="2.40.160.60">
    <property type="entry name" value="Outer membrane protein transport protein (OMPP1/FadL/TodX)"/>
    <property type="match status" value="1"/>
</dbReference>
<evidence type="ECO:0000256" key="3">
    <source>
        <dbReference type="ARBA" id="ARBA00022452"/>
    </source>
</evidence>
<evidence type="ECO:0000313" key="9">
    <source>
        <dbReference type="EMBL" id="SFL18697.1"/>
    </source>
</evidence>
<dbReference type="AlphaFoldDB" id="A0A1I4FP18"/>
<evidence type="ECO:0000256" key="4">
    <source>
        <dbReference type="ARBA" id="ARBA00022692"/>
    </source>
</evidence>
<dbReference type="Pfam" id="PF03349">
    <property type="entry name" value="Toluene_X"/>
    <property type="match status" value="1"/>
</dbReference>
<keyword evidence="7" id="KW-0998">Cell outer membrane</keyword>
<evidence type="ECO:0000256" key="1">
    <source>
        <dbReference type="ARBA" id="ARBA00004571"/>
    </source>
</evidence>
<dbReference type="PANTHER" id="PTHR35093:SF8">
    <property type="entry name" value="OUTER MEMBRANE PROTEIN NMB0088-RELATED"/>
    <property type="match status" value="1"/>
</dbReference>
<keyword evidence="5 8" id="KW-0732">Signal</keyword>
<accession>A0A1I4FP18</accession>
<dbReference type="RefSeq" id="WP_167367632.1">
    <property type="nucleotide sequence ID" value="NZ_FOTK01000001.1"/>
</dbReference>
<protein>
    <submittedName>
        <fullName evidence="9">Long-chain fatty acid transport protein</fullName>
    </submittedName>
</protein>
<keyword evidence="10" id="KW-1185">Reference proteome</keyword>
<evidence type="ECO:0000256" key="7">
    <source>
        <dbReference type="ARBA" id="ARBA00023237"/>
    </source>
</evidence>
<comment type="similarity">
    <text evidence="2">Belongs to the OmpP1/FadL family.</text>
</comment>
<dbReference type="GO" id="GO:0009279">
    <property type="term" value="C:cell outer membrane"/>
    <property type="evidence" value="ECO:0007669"/>
    <property type="project" value="UniProtKB-SubCell"/>
</dbReference>
<dbReference type="InterPro" id="IPR005017">
    <property type="entry name" value="OMPP1/FadL/TodX"/>
</dbReference>
<gene>
    <name evidence="9" type="ORF">SAMN05192568_1001425</name>
</gene>
<keyword evidence="3" id="KW-1134">Transmembrane beta strand</keyword>
<dbReference type="SUPFAM" id="SSF56935">
    <property type="entry name" value="Porins"/>
    <property type="match status" value="1"/>
</dbReference>
<keyword evidence="4" id="KW-0812">Transmembrane</keyword>
<evidence type="ECO:0000313" key="10">
    <source>
        <dbReference type="Proteomes" id="UP000199048"/>
    </source>
</evidence>
<feature type="signal peptide" evidence="8">
    <location>
        <begin position="1"/>
        <end position="24"/>
    </location>
</feature>
<evidence type="ECO:0000256" key="2">
    <source>
        <dbReference type="ARBA" id="ARBA00008163"/>
    </source>
</evidence>
<comment type="subcellular location">
    <subcellularLocation>
        <location evidence="1">Cell outer membrane</location>
        <topology evidence="1">Multi-pass membrane protein</topology>
    </subcellularLocation>
</comment>
<name>A0A1I4FP18_9HYPH</name>
<proteinExistence type="inferred from homology"/>
<dbReference type="EMBL" id="FOTK01000001">
    <property type="protein sequence ID" value="SFL18697.1"/>
    <property type="molecule type" value="Genomic_DNA"/>
</dbReference>
<evidence type="ECO:0000256" key="8">
    <source>
        <dbReference type="SAM" id="SignalP"/>
    </source>
</evidence>